<dbReference type="Proteomes" id="UP000285776">
    <property type="component" value="Unassembled WGS sequence"/>
</dbReference>
<dbReference type="AlphaFoldDB" id="A0AA92U770"/>
<feature type="non-terminal residue" evidence="1">
    <location>
        <position position="62"/>
    </location>
</feature>
<evidence type="ECO:0000313" key="2">
    <source>
        <dbReference type="Proteomes" id="UP000285776"/>
    </source>
</evidence>
<proteinExistence type="predicted"/>
<sequence>MILEKRYCNEEPNIIFFKILIGVTTCYISGDAEMLIYEKTPHLFSDEEHFLEMEVDFLQPFL</sequence>
<protein>
    <submittedName>
        <fullName evidence="1">Uncharacterized protein</fullName>
    </submittedName>
</protein>
<comment type="caution">
    <text evidence="1">The sequence shown here is derived from an EMBL/GenBank/DDBJ whole genome shotgun (WGS) entry which is preliminary data.</text>
</comment>
<organism evidence="1 2">
    <name type="scientific">Segatella copri</name>
    <dbReference type="NCBI Taxonomy" id="165179"/>
    <lineage>
        <taxon>Bacteria</taxon>
        <taxon>Pseudomonadati</taxon>
        <taxon>Bacteroidota</taxon>
        <taxon>Bacteroidia</taxon>
        <taxon>Bacteroidales</taxon>
        <taxon>Prevotellaceae</taxon>
        <taxon>Segatella</taxon>
    </lineage>
</organism>
<gene>
    <name evidence="1" type="ORF">DWV53_12520</name>
</gene>
<name>A0AA92U770_9BACT</name>
<reference evidence="1 2" key="1">
    <citation type="submission" date="2018-08" db="EMBL/GenBank/DDBJ databases">
        <title>A genome reference for cultivated species of the human gut microbiota.</title>
        <authorList>
            <person name="Zou Y."/>
            <person name="Xue W."/>
            <person name="Luo G."/>
        </authorList>
    </citation>
    <scope>NUCLEOTIDE SEQUENCE [LARGE SCALE GENOMIC DNA]</scope>
    <source>
        <strain evidence="1 2">AF10-17</strain>
    </source>
</reference>
<accession>A0AA92U770</accession>
<dbReference type="EMBL" id="QSAV01000049">
    <property type="protein sequence ID" value="RGW76018.1"/>
    <property type="molecule type" value="Genomic_DNA"/>
</dbReference>
<evidence type="ECO:0000313" key="1">
    <source>
        <dbReference type="EMBL" id="RGW76018.1"/>
    </source>
</evidence>